<sequence length="114" mass="12714">MFSSRLMRASSNRAMACRRSFVSRIARLYTFSLMKLNFSGSSWIVGIGLLLGLLFDFRPVTLLTASRSWPHSATASRLTNLRSYFSPRSVVSISSIVRAGMIESQTTTSPLSRE</sequence>
<dbReference type="EMBL" id="HBUE01205974">
    <property type="protein sequence ID" value="CAG6531922.1"/>
    <property type="molecule type" value="Transcribed_RNA"/>
</dbReference>
<dbReference type="EMBL" id="HBUE01085934">
    <property type="protein sequence ID" value="CAG6479656.1"/>
    <property type="molecule type" value="Transcribed_RNA"/>
</dbReference>
<reference evidence="1" key="1">
    <citation type="submission" date="2021-05" db="EMBL/GenBank/DDBJ databases">
        <authorList>
            <person name="Alioto T."/>
            <person name="Alioto T."/>
            <person name="Gomez Garrido J."/>
        </authorList>
    </citation>
    <scope>NUCLEOTIDE SEQUENCE</scope>
</reference>
<accession>A0A8D8BPZ2</accession>
<name>A0A8D8BPZ2_CULPI</name>
<evidence type="ECO:0000313" key="1">
    <source>
        <dbReference type="EMBL" id="CAG6479656.1"/>
    </source>
</evidence>
<proteinExistence type="predicted"/>
<organism evidence="1">
    <name type="scientific">Culex pipiens</name>
    <name type="common">House mosquito</name>
    <dbReference type="NCBI Taxonomy" id="7175"/>
    <lineage>
        <taxon>Eukaryota</taxon>
        <taxon>Metazoa</taxon>
        <taxon>Ecdysozoa</taxon>
        <taxon>Arthropoda</taxon>
        <taxon>Hexapoda</taxon>
        <taxon>Insecta</taxon>
        <taxon>Pterygota</taxon>
        <taxon>Neoptera</taxon>
        <taxon>Endopterygota</taxon>
        <taxon>Diptera</taxon>
        <taxon>Nematocera</taxon>
        <taxon>Culicoidea</taxon>
        <taxon>Culicidae</taxon>
        <taxon>Culicinae</taxon>
        <taxon>Culicini</taxon>
        <taxon>Culex</taxon>
        <taxon>Culex</taxon>
    </lineage>
</organism>
<dbReference type="EMBL" id="HBUE01312294">
    <property type="protein sequence ID" value="CAG6583794.1"/>
    <property type="molecule type" value="Transcribed_RNA"/>
</dbReference>
<dbReference type="EMBL" id="HBUE01205972">
    <property type="protein sequence ID" value="CAG6531921.1"/>
    <property type="molecule type" value="Transcribed_RNA"/>
</dbReference>
<protein>
    <submittedName>
        <fullName evidence="1">(northern house mosquito) hypothetical protein</fullName>
    </submittedName>
</protein>
<dbReference type="AlphaFoldDB" id="A0A8D8BPZ2"/>
<dbReference type="EMBL" id="HBUE01312292">
    <property type="protein sequence ID" value="CAG6583793.1"/>
    <property type="molecule type" value="Transcribed_RNA"/>
</dbReference>